<keyword evidence="3" id="KW-0904">Protein phosphatase</keyword>
<dbReference type="GO" id="GO:0004722">
    <property type="term" value="F:protein serine/threonine phosphatase activity"/>
    <property type="evidence" value="ECO:0007669"/>
    <property type="project" value="UniProtKB-EC"/>
</dbReference>
<protein>
    <submittedName>
        <fullName evidence="7">Dual specificity protein phosphatase 22</fullName>
    </submittedName>
</protein>
<gene>
    <name evidence="7" type="primary">DUSP22</name>
    <name evidence="7" type="ORF">SK128_004937</name>
</gene>
<organism evidence="7 8">
    <name type="scientific">Halocaridina rubra</name>
    <name type="common">Hawaiian red shrimp</name>
    <dbReference type="NCBI Taxonomy" id="373956"/>
    <lineage>
        <taxon>Eukaryota</taxon>
        <taxon>Metazoa</taxon>
        <taxon>Ecdysozoa</taxon>
        <taxon>Arthropoda</taxon>
        <taxon>Crustacea</taxon>
        <taxon>Multicrustacea</taxon>
        <taxon>Malacostraca</taxon>
        <taxon>Eumalacostraca</taxon>
        <taxon>Eucarida</taxon>
        <taxon>Decapoda</taxon>
        <taxon>Pleocyemata</taxon>
        <taxon>Caridea</taxon>
        <taxon>Atyoidea</taxon>
        <taxon>Atyidae</taxon>
        <taxon>Halocaridina</taxon>
    </lineage>
</organism>
<evidence type="ECO:0000256" key="4">
    <source>
        <dbReference type="ARBA" id="ARBA00047761"/>
    </source>
</evidence>
<sequence length="112" mass="12719">MSRSVTVAVVYVMCVTSLSWRDALKAVRGARNVANPNVGFLRQLQDFESERLTEERRRLKAKYHNLTLEDEDEQMAKQFLASYYHSLSVGEMCEGNCPPGVACPRGLCHQPR</sequence>
<feature type="domain" description="Dual specificity phosphatase catalytic" evidence="6">
    <location>
        <begin position="1"/>
        <end position="49"/>
    </location>
</feature>
<dbReference type="GO" id="GO:0005829">
    <property type="term" value="C:cytosol"/>
    <property type="evidence" value="ECO:0007669"/>
    <property type="project" value="TreeGrafter"/>
</dbReference>
<evidence type="ECO:0000256" key="1">
    <source>
        <dbReference type="ARBA" id="ARBA00008601"/>
    </source>
</evidence>
<comment type="catalytic activity">
    <reaction evidence="5">
        <text>O-phospho-L-threonyl-[protein] + H2O = L-threonyl-[protein] + phosphate</text>
        <dbReference type="Rhea" id="RHEA:47004"/>
        <dbReference type="Rhea" id="RHEA-COMP:11060"/>
        <dbReference type="Rhea" id="RHEA-COMP:11605"/>
        <dbReference type="ChEBI" id="CHEBI:15377"/>
        <dbReference type="ChEBI" id="CHEBI:30013"/>
        <dbReference type="ChEBI" id="CHEBI:43474"/>
        <dbReference type="ChEBI" id="CHEBI:61977"/>
        <dbReference type="EC" id="3.1.3.16"/>
    </reaction>
</comment>
<dbReference type="AlphaFoldDB" id="A0AAN8WM83"/>
<dbReference type="Proteomes" id="UP001381693">
    <property type="component" value="Unassembled WGS sequence"/>
</dbReference>
<keyword evidence="8" id="KW-1185">Reference proteome</keyword>
<evidence type="ECO:0000256" key="2">
    <source>
        <dbReference type="ARBA" id="ARBA00022801"/>
    </source>
</evidence>
<dbReference type="InterPro" id="IPR029021">
    <property type="entry name" value="Prot-tyrosine_phosphatase-like"/>
</dbReference>
<dbReference type="InterPro" id="IPR000340">
    <property type="entry name" value="Dual-sp_phosphatase_cat-dom"/>
</dbReference>
<dbReference type="GO" id="GO:0007165">
    <property type="term" value="P:signal transduction"/>
    <property type="evidence" value="ECO:0007669"/>
    <property type="project" value="TreeGrafter"/>
</dbReference>
<reference evidence="7 8" key="1">
    <citation type="submission" date="2023-11" db="EMBL/GenBank/DDBJ databases">
        <title>Halocaridina rubra genome assembly.</title>
        <authorList>
            <person name="Smith C."/>
        </authorList>
    </citation>
    <scope>NUCLEOTIDE SEQUENCE [LARGE SCALE GENOMIC DNA]</scope>
    <source>
        <strain evidence="7">EP-1</strain>
        <tissue evidence="7">Whole</tissue>
    </source>
</reference>
<proteinExistence type="inferred from homology"/>
<comment type="catalytic activity">
    <reaction evidence="4">
        <text>O-phospho-L-seryl-[protein] + H2O = L-seryl-[protein] + phosphate</text>
        <dbReference type="Rhea" id="RHEA:20629"/>
        <dbReference type="Rhea" id="RHEA-COMP:9863"/>
        <dbReference type="Rhea" id="RHEA-COMP:11604"/>
        <dbReference type="ChEBI" id="CHEBI:15377"/>
        <dbReference type="ChEBI" id="CHEBI:29999"/>
        <dbReference type="ChEBI" id="CHEBI:43474"/>
        <dbReference type="ChEBI" id="CHEBI:83421"/>
        <dbReference type="EC" id="3.1.3.16"/>
    </reaction>
</comment>
<dbReference type="EMBL" id="JAXCGZ010021109">
    <property type="protein sequence ID" value="KAK7058755.1"/>
    <property type="molecule type" value="Genomic_DNA"/>
</dbReference>
<dbReference type="GO" id="GO:0004725">
    <property type="term" value="F:protein tyrosine phosphatase activity"/>
    <property type="evidence" value="ECO:0007669"/>
    <property type="project" value="TreeGrafter"/>
</dbReference>
<evidence type="ECO:0000259" key="6">
    <source>
        <dbReference type="Pfam" id="PF00782"/>
    </source>
</evidence>
<dbReference type="SUPFAM" id="SSF52799">
    <property type="entry name" value="(Phosphotyrosine protein) phosphatases II"/>
    <property type="match status" value="1"/>
</dbReference>
<dbReference type="PANTHER" id="PTHR45948:SF2">
    <property type="entry name" value="DUAL SPECIFICITY PROTEIN PHOSPHATASE"/>
    <property type="match status" value="1"/>
</dbReference>
<dbReference type="Pfam" id="PF00782">
    <property type="entry name" value="DSPc"/>
    <property type="match status" value="1"/>
</dbReference>
<evidence type="ECO:0000256" key="5">
    <source>
        <dbReference type="ARBA" id="ARBA00048336"/>
    </source>
</evidence>
<dbReference type="Gene3D" id="3.90.190.10">
    <property type="entry name" value="Protein tyrosine phosphatase superfamily"/>
    <property type="match status" value="1"/>
</dbReference>
<evidence type="ECO:0000313" key="8">
    <source>
        <dbReference type="Proteomes" id="UP001381693"/>
    </source>
</evidence>
<comment type="similarity">
    <text evidence="1">Belongs to the protein-tyrosine phosphatase family. Non-receptor class dual specificity subfamily.</text>
</comment>
<comment type="caution">
    <text evidence="7">The sequence shown here is derived from an EMBL/GenBank/DDBJ whole genome shotgun (WGS) entry which is preliminary data.</text>
</comment>
<accession>A0AAN8WM83</accession>
<feature type="non-terminal residue" evidence="7">
    <location>
        <position position="112"/>
    </location>
</feature>
<evidence type="ECO:0000256" key="3">
    <source>
        <dbReference type="ARBA" id="ARBA00022912"/>
    </source>
</evidence>
<dbReference type="PANTHER" id="PTHR45948">
    <property type="entry name" value="DUAL SPECIFICITY PROTEIN PHOSPHATASE DDB_G0269404-RELATED"/>
    <property type="match status" value="1"/>
</dbReference>
<evidence type="ECO:0000313" key="7">
    <source>
        <dbReference type="EMBL" id="KAK7058755.1"/>
    </source>
</evidence>
<keyword evidence="2" id="KW-0378">Hydrolase</keyword>
<name>A0AAN8WM83_HALRR</name>